<gene>
    <name evidence="2" type="ORF">MQC88_11455</name>
</gene>
<evidence type="ECO:0000313" key="2">
    <source>
        <dbReference type="EMBL" id="MCJ0826558.1"/>
    </source>
</evidence>
<proteinExistence type="predicted"/>
<organism evidence="2 3">
    <name type="scientific">Cognatiluteimonas sedimenti</name>
    <dbReference type="NCBI Taxonomy" id="2927791"/>
    <lineage>
        <taxon>Bacteria</taxon>
        <taxon>Pseudomonadati</taxon>
        <taxon>Pseudomonadota</taxon>
        <taxon>Gammaproteobacteria</taxon>
        <taxon>Lysobacterales</taxon>
        <taxon>Lysobacteraceae</taxon>
        <taxon>Cognatiluteimonas</taxon>
    </lineage>
</organism>
<evidence type="ECO:0000256" key="1">
    <source>
        <dbReference type="SAM" id="SignalP"/>
    </source>
</evidence>
<accession>A0ABT0A6E8</accession>
<dbReference type="RefSeq" id="WP_243322168.1">
    <property type="nucleotide sequence ID" value="NZ_JALGCL010000004.1"/>
</dbReference>
<dbReference type="Proteomes" id="UP001165423">
    <property type="component" value="Unassembled WGS sequence"/>
</dbReference>
<keyword evidence="1" id="KW-0732">Signal</keyword>
<name>A0ABT0A6E8_9GAMM</name>
<reference evidence="2 3" key="1">
    <citation type="submission" date="2022-03" db="EMBL/GenBank/DDBJ databases">
        <title>Luteimonas soily sp. nov., a novel bacterium isolated from the soil.</title>
        <authorList>
            <person name="Zhang X."/>
        </authorList>
    </citation>
    <scope>NUCLEOTIDE SEQUENCE [LARGE SCALE GENOMIC DNA]</scope>
    <source>
        <strain evidence="2 3">50</strain>
    </source>
</reference>
<dbReference type="PROSITE" id="PS51257">
    <property type="entry name" value="PROKAR_LIPOPROTEIN"/>
    <property type="match status" value="1"/>
</dbReference>
<dbReference type="EMBL" id="JALGCL010000004">
    <property type="protein sequence ID" value="MCJ0826558.1"/>
    <property type="molecule type" value="Genomic_DNA"/>
</dbReference>
<keyword evidence="3" id="KW-1185">Reference proteome</keyword>
<evidence type="ECO:0008006" key="4">
    <source>
        <dbReference type="Google" id="ProtNLM"/>
    </source>
</evidence>
<feature type="signal peptide" evidence="1">
    <location>
        <begin position="1"/>
        <end position="19"/>
    </location>
</feature>
<protein>
    <recommendedName>
        <fullName evidence="4">Lipoprotein</fullName>
    </recommendedName>
</protein>
<comment type="caution">
    <text evidence="2">The sequence shown here is derived from an EMBL/GenBank/DDBJ whole genome shotgun (WGS) entry which is preliminary data.</text>
</comment>
<sequence length="135" mass="14026">MRKPCLTLLPLLLAACSGAGVQPDAGPRLVTGDWGGAHVALRLRADGGTIEYDCAHGTLDGPLLAGADGAFRVAGTHVREHGGPARMGEVLPHEPAVYQGRVRGGQMTLDASTATTALGRYTLRKDAPAQLFKCL</sequence>
<evidence type="ECO:0000313" key="3">
    <source>
        <dbReference type="Proteomes" id="UP001165423"/>
    </source>
</evidence>
<feature type="chain" id="PRO_5047410403" description="Lipoprotein" evidence="1">
    <location>
        <begin position="20"/>
        <end position="135"/>
    </location>
</feature>